<dbReference type="EMBL" id="OX465083">
    <property type="protein sequence ID" value="CAI9292411.1"/>
    <property type="molecule type" value="Genomic_DNA"/>
</dbReference>
<name>A0AA35ZHP1_LACSI</name>
<evidence type="ECO:0000313" key="3">
    <source>
        <dbReference type="EMBL" id="CAI9292411.1"/>
    </source>
</evidence>
<dbReference type="PANTHER" id="PTHR46951">
    <property type="entry name" value="BED-TYPE DOMAIN-CONTAINING PROTEIN"/>
    <property type="match status" value="1"/>
</dbReference>
<dbReference type="InterPro" id="IPR007021">
    <property type="entry name" value="DUF659"/>
</dbReference>
<reference evidence="3" key="1">
    <citation type="submission" date="2023-04" db="EMBL/GenBank/DDBJ databases">
        <authorList>
            <person name="Vijverberg K."/>
            <person name="Xiong W."/>
            <person name="Schranz E."/>
        </authorList>
    </citation>
    <scope>NUCLEOTIDE SEQUENCE</scope>
</reference>
<gene>
    <name evidence="3" type="ORF">LSALG_LOCUS31486</name>
</gene>
<feature type="region of interest" description="Disordered" evidence="1">
    <location>
        <begin position="164"/>
        <end position="209"/>
    </location>
</feature>
<evidence type="ECO:0000313" key="4">
    <source>
        <dbReference type="Proteomes" id="UP001177003"/>
    </source>
</evidence>
<dbReference type="Pfam" id="PF04937">
    <property type="entry name" value="DUF659"/>
    <property type="match status" value="1"/>
</dbReference>
<dbReference type="AlphaFoldDB" id="A0AA35ZHP1"/>
<evidence type="ECO:0000259" key="2">
    <source>
        <dbReference type="Pfam" id="PF04937"/>
    </source>
</evidence>
<keyword evidence="4" id="KW-1185">Reference proteome</keyword>
<sequence>MSSGWSGLLSGTCIALDSAWVGYVISRVDSLLFSGLSRVNMSFCMPGAFDEFKSCTNSSLHLSFTDMASNDPGWGYGKPVEGKGNAWVVCDFCNFLSKGGITRHKHHLVGDSPSVKKCTKVPVEVQKRFKDEFQKRKQHKEELNKIPHFDDAIVDLDDEDEKDTTNSDFFHSKSKRPMSSSGSTINTKNPTKGPLDVMYPPSEKTGKRKGYLVGTSEHKEVHKKLRLDAVQKICRWMYDAGIPFNAVKCDSFGHALEAVVVHGCGMKPPSYHEVRVPMLKLEMEHTKKLLTLNEAEKKSYGCSLMADGWRDRKGRSLINFLVNTP</sequence>
<protein>
    <recommendedName>
        <fullName evidence="2">DUF659 domain-containing protein</fullName>
    </recommendedName>
</protein>
<proteinExistence type="predicted"/>
<dbReference type="Proteomes" id="UP001177003">
    <property type="component" value="Chromosome 7"/>
</dbReference>
<organism evidence="3 4">
    <name type="scientific">Lactuca saligna</name>
    <name type="common">Willowleaf lettuce</name>
    <dbReference type="NCBI Taxonomy" id="75948"/>
    <lineage>
        <taxon>Eukaryota</taxon>
        <taxon>Viridiplantae</taxon>
        <taxon>Streptophyta</taxon>
        <taxon>Embryophyta</taxon>
        <taxon>Tracheophyta</taxon>
        <taxon>Spermatophyta</taxon>
        <taxon>Magnoliopsida</taxon>
        <taxon>eudicotyledons</taxon>
        <taxon>Gunneridae</taxon>
        <taxon>Pentapetalae</taxon>
        <taxon>asterids</taxon>
        <taxon>campanulids</taxon>
        <taxon>Asterales</taxon>
        <taxon>Asteraceae</taxon>
        <taxon>Cichorioideae</taxon>
        <taxon>Cichorieae</taxon>
        <taxon>Lactucinae</taxon>
        <taxon>Lactuca</taxon>
    </lineage>
</organism>
<feature type="domain" description="DUF659" evidence="2">
    <location>
        <begin position="269"/>
        <end position="325"/>
    </location>
</feature>
<accession>A0AA35ZHP1</accession>
<dbReference type="PANTHER" id="PTHR46951:SF2">
    <property type="entry name" value="BED-TYPE DOMAIN-CONTAINING PROTEIN"/>
    <property type="match status" value="1"/>
</dbReference>
<evidence type="ECO:0000256" key="1">
    <source>
        <dbReference type="SAM" id="MobiDB-lite"/>
    </source>
</evidence>